<evidence type="ECO:0000313" key="5">
    <source>
        <dbReference type="Proteomes" id="UP001595536"/>
    </source>
</evidence>
<dbReference type="NCBIfam" id="NF008024">
    <property type="entry name" value="PRK10754.1"/>
    <property type="match status" value="1"/>
</dbReference>
<dbReference type="Pfam" id="PF08240">
    <property type="entry name" value="ADH_N"/>
    <property type="match status" value="1"/>
</dbReference>
<evidence type="ECO:0000313" key="4">
    <source>
        <dbReference type="EMBL" id="MFC3265837.1"/>
    </source>
</evidence>
<dbReference type="InterPro" id="IPR020843">
    <property type="entry name" value="ER"/>
</dbReference>
<comment type="caution">
    <text evidence="4">The sequence shown here is derived from an EMBL/GenBank/DDBJ whole genome shotgun (WGS) entry which is preliminary data.</text>
</comment>
<dbReference type="PANTHER" id="PTHR48106:SF13">
    <property type="entry name" value="QUINONE OXIDOREDUCTASE-RELATED"/>
    <property type="match status" value="1"/>
</dbReference>
<name>A0ABV7LDE3_9HYPH</name>
<protein>
    <submittedName>
        <fullName evidence="4">Quinone oxidoreductase family protein</fullName>
    </submittedName>
</protein>
<keyword evidence="2" id="KW-0560">Oxidoreductase</keyword>
<dbReference type="CDD" id="cd05286">
    <property type="entry name" value="QOR2"/>
    <property type="match status" value="1"/>
</dbReference>
<dbReference type="Gene3D" id="3.90.180.10">
    <property type="entry name" value="Medium-chain alcohol dehydrogenases, catalytic domain"/>
    <property type="match status" value="1"/>
</dbReference>
<dbReference type="PANTHER" id="PTHR48106">
    <property type="entry name" value="QUINONE OXIDOREDUCTASE PIG3-RELATED"/>
    <property type="match status" value="1"/>
</dbReference>
<dbReference type="InterPro" id="IPR011032">
    <property type="entry name" value="GroES-like_sf"/>
</dbReference>
<dbReference type="RefSeq" id="WP_376830530.1">
    <property type="nucleotide sequence ID" value="NZ_JBHLWR010000006.1"/>
</dbReference>
<evidence type="ECO:0000259" key="3">
    <source>
        <dbReference type="SMART" id="SM00829"/>
    </source>
</evidence>
<dbReference type="EMBL" id="JBHRUV010000022">
    <property type="protein sequence ID" value="MFC3265837.1"/>
    <property type="molecule type" value="Genomic_DNA"/>
</dbReference>
<dbReference type="Gene3D" id="3.40.50.720">
    <property type="entry name" value="NAD(P)-binding Rossmann-like Domain"/>
    <property type="match status" value="1"/>
</dbReference>
<proteinExistence type="predicted"/>
<dbReference type="InterPro" id="IPR013154">
    <property type="entry name" value="ADH-like_N"/>
</dbReference>
<dbReference type="InterPro" id="IPR013149">
    <property type="entry name" value="ADH-like_C"/>
</dbReference>
<keyword evidence="1" id="KW-0521">NADP</keyword>
<accession>A0ABV7LDE3</accession>
<keyword evidence="5" id="KW-1185">Reference proteome</keyword>
<dbReference type="Pfam" id="PF00107">
    <property type="entry name" value="ADH_zinc_N"/>
    <property type="match status" value="1"/>
</dbReference>
<sequence>MPKAMVVHETGGPEVMVLEEYDPGFPGPGEVRVRHMAIGLNYLDTYYRSGVYPIKRPFIPGGEGAGEIVAVGEGVNDFAPGDRVAYVFPIGAYAEERCVPAANVVKLPGAIGFETAAALMLKGLTAEFLLHRTFRVGPEHTILFHAAAGGVGLVACQWARHLGARVIGTVGSDEKIPLALANGCDEVIQYRRENVVERVKELTGGEKCHVVYDGVGRATFRDSLDCLRPFGMYVNFGAASGPVEGVSMADFASRGALYATRPTLFTFTADRARLMDMASNLFHAVENGVISAHITGRYPLSRAADAHRALEGRLTTGSVVLVPDE</sequence>
<reference evidence="5" key="1">
    <citation type="journal article" date="2019" name="Int. J. Syst. Evol. Microbiol.">
        <title>The Global Catalogue of Microorganisms (GCM) 10K type strain sequencing project: providing services to taxonomists for standard genome sequencing and annotation.</title>
        <authorList>
            <consortium name="The Broad Institute Genomics Platform"/>
            <consortium name="The Broad Institute Genome Sequencing Center for Infectious Disease"/>
            <person name="Wu L."/>
            <person name="Ma J."/>
        </authorList>
    </citation>
    <scope>NUCLEOTIDE SEQUENCE [LARGE SCALE GENOMIC DNA]</scope>
    <source>
        <strain evidence="5">CCM 7941</strain>
    </source>
</reference>
<feature type="domain" description="Enoyl reductase (ER)" evidence="3">
    <location>
        <begin position="11"/>
        <end position="321"/>
    </location>
</feature>
<dbReference type="SMART" id="SM00829">
    <property type="entry name" value="PKS_ER"/>
    <property type="match status" value="1"/>
</dbReference>
<gene>
    <name evidence="4" type="ORF">ACFOEX_05635</name>
</gene>
<organism evidence="4 5">
    <name type="scientific">Camelimonas abortus</name>
    <dbReference type="NCBI Taxonomy" id="1017184"/>
    <lineage>
        <taxon>Bacteria</taxon>
        <taxon>Pseudomonadati</taxon>
        <taxon>Pseudomonadota</taxon>
        <taxon>Alphaproteobacteria</taxon>
        <taxon>Hyphomicrobiales</taxon>
        <taxon>Chelatococcaceae</taxon>
        <taxon>Camelimonas</taxon>
    </lineage>
</organism>
<dbReference type="InterPro" id="IPR036291">
    <property type="entry name" value="NAD(P)-bd_dom_sf"/>
</dbReference>
<evidence type="ECO:0000256" key="2">
    <source>
        <dbReference type="ARBA" id="ARBA00023002"/>
    </source>
</evidence>
<dbReference type="SUPFAM" id="SSF51735">
    <property type="entry name" value="NAD(P)-binding Rossmann-fold domains"/>
    <property type="match status" value="1"/>
</dbReference>
<dbReference type="SUPFAM" id="SSF50129">
    <property type="entry name" value="GroES-like"/>
    <property type="match status" value="1"/>
</dbReference>
<dbReference type="InterPro" id="IPR047618">
    <property type="entry name" value="QOR-like"/>
</dbReference>
<evidence type="ECO:0000256" key="1">
    <source>
        <dbReference type="ARBA" id="ARBA00022857"/>
    </source>
</evidence>
<dbReference type="Proteomes" id="UP001595536">
    <property type="component" value="Unassembled WGS sequence"/>
</dbReference>